<protein>
    <recommendedName>
        <fullName evidence="2">Clr5 domain-containing protein</fullName>
    </recommendedName>
</protein>
<dbReference type="EMBL" id="JAAMPI010000918">
    <property type="protein sequence ID" value="KAF4627744.1"/>
    <property type="molecule type" value="Genomic_DNA"/>
</dbReference>
<dbReference type="OrthoDB" id="3521172at2759"/>
<comment type="caution">
    <text evidence="3">The sequence shown here is derived from an EMBL/GenBank/DDBJ whole genome shotgun (WGS) entry which is preliminary data.</text>
</comment>
<dbReference type="Proteomes" id="UP000566819">
    <property type="component" value="Unassembled WGS sequence"/>
</dbReference>
<feature type="domain" description="Clr5" evidence="2">
    <location>
        <begin position="47"/>
        <end position="99"/>
    </location>
</feature>
<dbReference type="SUPFAM" id="SSF48452">
    <property type="entry name" value="TPR-like"/>
    <property type="match status" value="2"/>
</dbReference>
<keyword evidence="4" id="KW-1185">Reference proteome</keyword>
<gene>
    <name evidence="3" type="ORF">G7Y89_g10410</name>
</gene>
<sequence length="798" mass="90585">MDLFELSPVPAAFTTVEQNPQAEQSPQHPFIFHEAPSGDPKIREMTRQQWESLKSLIQRIYIDENKPFRYVAKVLREEHSFEPTKRQFSRQIEKWGFRKNVSRSERRMILEALPRSMNDPLPDLQDGRLKAGRLKNWRRRYREEVEHDAPEGLHVAEAETYLASDAGEIPVASSTHETLDEHSEGSRPTLGDATLMDICQDMWPFDWSTVGIPGSPELARLFKGLEIESAADIPSLSLESESDGPSCLSNFEIQEVFNGKKKIPVEGSKPVRSSRVQRSFVSADKTSADRQPQYPWRNIQGVFCGYATSPHIEVYVFPSSPPRNFFPKPSNSGIPVWTHLEAQEAELQIKLGKLKKQFPEDSPAVLAVMENIADVFHLLSKYKKAEFMYRRLVDIYRRNPGPNKIKVLEACQNVITLTRRQGHSSKAKKLNDNMRSIISKLVQPHHPLAIQFARNDAKIAEDLGQIEDSERIRQEAVQITLLSYGPRHPTTIKAISTLGFSIVERGKSGGEKLLRTAVQLLLEDPTEDDDLTSWAMDIFTWALNCKGAAEESYHIATKAVAQFGPVLGRKHRNIINLENHRGWSLLSIGKLVESERLFRDQVDLYSIGGETHLEEDLAKAWYGLASVLSEMGNIKEASGWYEKYFQRVSTRGAAHHVTIANCYKLADWYEVQGRLDDALRIYHQTIDNIRGTGEDPNGSLAGLESAVRRTEEQVERRTSCSSVTLEESKDYKSESSDSTYAQEDEGADEGTKEKSNDERSDELGIVADEKAGEERAEKESEREKEDWRSFLHEDFLTP</sequence>
<organism evidence="3 4">
    <name type="scientific">Cudoniella acicularis</name>
    <dbReference type="NCBI Taxonomy" id="354080"/>
    <lineage>
        <taxon>Eukaryota</taxon>
        <taxon>Fungi</taxon>
        <taxon>Dikarya</taxon>
        <taxon>Ascomycota</taxon>
        <taxon>Pezizomycotina</taxon>
        <taxon>Leotiomycetes</taxon>
        <taxon>Helotiales</taxon>
        <taxon>Tricladiaceae</taxon>
        <taxon>Cudoniella</taxon>
    </lineage>
</organism>
<dbReference type="PANTHER" id="PTHR38788:SF3">
    <property type="entry name" value="CLR5 DOMAIN-CONTAINING PROTEIN"/>
    <property type="match status" value="1"/>
</dbReference>
<dbReference type="Gene3D" id="1.25.40.10">
    <property type="entry name" value="Tetratricopeptide repeat domain"/>
    <property type="match status" value="2"/>
</dbReference>
<dbReference type="PANTHER" id="PTHR38788">
    <property type="entry name" value="CLR5 DOMAIN-CONTAINING PROTEIN"/>
    <property type="match status" value="1"/>
</dbReference>
<feature type="compositionally biased region" description="Basic and acidic residues" evidence="1">
    <location>
        <begin position="749"/>
        <end position="798"/>
    </location>
</feature>
<feature type="compositionally biased region" description="Basic and acidic residues" evidence="1">
    <location>
        <begin position="706"/>
        <end position="718"/>
    </location>
</feature>
<evidence type="ECO:0000259" key="2">
    <source>
        <dbReference type="Pfam" id="PF14420"/>
    </source>
</evidence>
<name>A0A8H4RFJ7_9HELO</name>
<dbReference type="InterPro" id="IPR025676">
    <property type="entry name" value="Clr5_dom"/>
</dbReference>
<evidence type="ECO:0000313" key="3">
    <source>
        <dbReference type="EMBL" id="KAF4627744.1"/>
    </source>
</evidence>
<dbReference type="InterPro" id="IPR011990">
    <property type="entry name" value="TPR-like_helical_dom_sf"/>
</dbReference>
<reference evidence="3 4" key="1">
    <citation type="submission" date="2020-03" db="EMBL/GenBank/DDBJ databases">
        <title>Draft Genome Sequence of Cudoniella acicularis.</title>
        <authorList>
            <person name="Buettner E."/>
            <person name="Kellner H."/>
        </authorList>
    </citation>
    <scope>NUCLEOTIDE SEQUENCE [LARGE SCALE GENOMIC DNA]</scope>
    <source>
        <strain evidence="3 4">DSM 108380</strain>
    </source>
</reference>
<feature type="compositionally biased region" description="Basic and acidic residues" evidence="1">
    <location>
        <begin position="726"/>
        <end position="735"/>
    </location>
</feature>
<evidence type="ECO:0000256" key="1">
    <source>
        <dbReference type="SAM" id="MobiDB-lite"/>
    </source>
</evidence>
<feature type="region of interest" description="Disordered" evidence="1">
    <location>
        <begin position="706"/>
        <end position="798"/>
    </location>
</feature>
<dbReference type="AlphaFoldDB" id="A0A8H4RFJ7"/>
<proteinExistence type="predicted"/>
<dbReference type="Pfam" id="PF14420">
    <property type="entry name" value="Clr5"/>
    <property type="match status" value="1"/>
</dbReference>
<accession>A0A8H4RFJ7</accession>
<evidence type="ECO:0000313" key="4">
    <source>
        <dbReference type="Proteomes" id="UP000566819"/>
    </source>
</evidence>